<organism evidence="2">
    <name type="scientific">Heliothis virescens</name>
    <name type="common">Tobacco budworm moth</name>
    <dbReference type="NCBI Taxonomy" id="7102"/>
    <lineage>
        <taxon>Eukaryota</taxon>
        <taxon>Metazoa</taxon>
        <taxon>Ecdysozoa</taxon>
        <taxon>Arthropoda</taxon>
        <taxon>Hexapoda</taxon>
        <taxon>Insecta</taxon>
        <taxon>Pterygota</taxon>
        <taxon>Neoptera</taxon>
        <taxon>Endopterygota</taxon>
        <taxon>Lepidoptera</taxon>
        <taxon>Glossata</taxon>
        <taxon>Ditrysia</taxon>
        <taxon>Noctuoidea</taxon>
        <taxon>Noctuidae</taxon>
        <taxon>Heliothinae</taxon>
        <taxon>Heliothis</taxon>
    </lineage>
</organism>
<accession>A0A2A4JKG3</accession>
<feature type="chain" id="PRO_5012901335" evidence="1">
    <location>
        <begin position="19"/>
        <end position="130"/>
    </location>
</feature>
<proteinExistence type="predicted"/>
<name>A0A2A4JKG3_HELVI</name>
<gene>
    <name evidence="2" type="ORF">B5V51_934</name>
</gene>
<keyword evidence="1" id="KW-0732">Signal</keyword>
<dbReference type="AlphaFoldDB" id="A0A2A4JKG3"/>
<dbReference type="Gene3D" id="1.10.238.10">
    <property type="entry name" value="EF-hand"/>
    <property type="match status" value="1"/>
</dbReference>
<protein>
    <submittedName>
        <fullName evidence="2">Uncharacterized protein</fullName>
    </submittedName>
</protein>
<reference evidence="2" key="1">
    <citation type="submission" date="2017-09" db="EMBL/GenBank/DDBJ databases">
        <title>Contemporary evolution of a Lepidopteran species, Heliothis virescens, in response to modern agricultural practices.</title>
        <authorList>
            <person name="Fritz M.L."/>
            <person name="Deyonke A.M."/>
            <person name="Papanicolaou A."/>
            <person name="Micinski S."/>
            <person name="Westbrook J."/>
            <person name="Gould F."/>
        </authorList>
    </citation>
    <scope>NUCLEOTIDE SEQUENCE [LARGE SCALE GENOMIC DNA]</scope>
    <source>
        <strain evidence="2">HvINT-</strain>
        <tissue evidence="2">Whole body</tissue>
    </source>
</reference>
<feature type="signal peptide" evidence="1">
    <location>
        <begin position="1"/>
        <end position="18"/>
    </location>
</feature>
<comment type="caution">
    <text evidence="2">The sequence shown here is derived from an EMBL/GenBank/DDBJ whole genome shotgun (WGS) entry which is preliminary data.</text>
</comment>
<dbReference type="STRING" id="7102.A0A2A4JKG3"/>
<dbReference type="EMBL" id="NWSH01001159">
    <property type="protein sequence ID" value="PCG72309.1"/>
    <property type="molecule type" value="Genomic_DNA"/>
</dbReference>
<evidence type="ECO:0000313" key="2">
    <source>
        <dbReference type="EMBL" id="PCG72309.1"/>
    </source>
</evidence>
<sequence length="130" mass="14586">MPALLALLAYWRAAFLRAGGVWRCGAAHASSYRLRALLWAAGVTASNKVLECLVLRFARGLRLSEEAYVMALARLHLAHERYRSLDVKLKCNPLSLEEVRLRRDAPGEGGEQGDTHRVFCLQMILMTVYS</sequence>
<evidence type="ECO:0000256" key="1">
    <source>
        <dbReference type="SAM" id="SignalP"/>
    </source>
</evidence>